<dbReference type="Proteomes" id="UP001262410">
    <property type="component" value="Unassembled WGS sequence"/>
</dbReference>
<evidence type="ECO:0000256" key="8">
    <source>
        <dbReference type="ARBA" id="ARBA00023136"/>
    </source>
</evidence>
<keyword evidence="4" id="KW-0997">Cell inner membrane</keyword>
<name>A0ABU1JUY5_9PROT</name>
<evidence type="ECO:0000313" key="15">
    <source>
        <dbReference type="Proteomes" id="UP001262410"/>
    </source>
</evidence>
<dbReference type="Pfam" id="PF02706">
    <property type="entry name" value="Wzz"/>
    <property type="match status" value="1"/>
</dbReference>
<feature type="transmembrane region" description="Helical" evidence="12">
    <location>
        <begin position="41"/>
        <end position="60"/>
    </location>
</feature>
<evidence type="ECO:0000256" key="9">
    <source>
        <dbReference type="ARBA" id="ARBA00038118"/>
    </source>
</evidence>
<evidence type="ECO:0000256" key="6">
    <source>
        <dbReference type="ARBA" id="ARBA00022985"/>
    </source>
</evidence>
<evidence type="ECO:0000256" key="5">
    <source>
        <dbReference type="ARBA" id="ARBA00022692"/>
    </source>
</evidence>
<keyword evidence="6" id="KW-0448">Lipopolysaccharide biosynthesis</keyword>
<dbReference type="InterPro" id="IPR050445">
    <property type="entry name" value="Bact_polysacc_biosynth/exp"/>
</dbReference>
<evidence type="ECO:0000256" key="1">
    <source>
        <dbReference type="ARBA" id="ARBA00004429"/>
    </source>
</evidence>
<evidence type="ECO:0000256" key="11">
    <source>
        <dbReference type="ARBA" id="ARBA00042235"/>
    </source>
</evidence>
<feature type="domain" description="Polysaccharide chain length determinant N-terminal" evidence="13">
    <location>
        <begin position="31"/>
        <end position="90"/>
    </location>
</feature>
<keyword evidence="15" id="KW-1185">Reference proteome</keyword>
<keyword evidence="8 12" id="KW-0472">Membrane</keyword>
<evidence type="ECO:0000259" key="13">
    <source>
        <dbReference type="Pfam" id="PF02706"/>
    </source>
</evidence>
<evidence type="ECO:0000256" key="7">
    <source>
        <dbReference type="ARBA" id="ARBA00022989"/>
    </source>
</evidence>
<keyword evidence="7 12" id="KW-1133">Transmembrane helix</keyword>
<gene>
    <name evidence="14" type="ORF">E9232_004961</name>
</gene>
<dbReference type="PANTHER" id="PTHR32309:SF29">
    <property type="entry name" value="CHAIN LENGTH DETERMINANT PROTEIN"/>
    <property type="match status" value="1"/>
</dbReference>
<comment type="caution">
    <text evidence="14">The sequence shown here is derived from an EMBL/GenBank/DDBJ whole genome shotgun (WGS) entry which is preliminary data.</text>
</comment>
<reference evidence="14 15" key="1">
    <citation type="submission" date="2023-07" db="EMBL/GenBank/DDBJ databases">
        <title>Sorghum-associated microbial communities from plants grown in Nebraska, USA.</title>
        <authorList>
            <person name="Schachtman D."/>
        </authorList>
    </citation>
    <scope>NUCLEOTIDE SEQUENCE [LARGE SCALE GENOMIC DNA]</scope>
    <source>
        <strain evidence="14 15">584</strain>
    </source>
</reference>
<dbReference type="EMBL" id="JAVDPW010000009">
    <property type="protein sequence ID" value="MDR6292421.1"/>
    <property type="molecule type" value="Genomic_DNA"/>
</dbReference>
<comment type="pathway">
    <text evidence="2">Bacterial outer membrane biogenesis; lipopolysaccharide biosynthesis.</text>
</comment>
<dbReference type="PANTHER" id="PTHR32309">
    <property type="entry name" value="TYROSINE-PROTEIN KINASE"/>
    <property type="match status" value="1"/>
</dbReference>
<organism evidence="14 15">
    <name type="scientific">Inquilinus ginsengisoli</name>
    <dbReference type="NCBI Taxonomy" id="363840"/>
    <lineage>
        <taxon>Bacteria</taxon>
        <taxon>Pseudomonadati</taxon>
        <taxon>Pseudomonadota</taxon>
        <taxon>Alphaproteobacteria</taxon>
        <taxon>Rhodospirillales</taxon>
        <taxon>Rhodospirillaceae</taxon>
        <taxon>Inquilinus</taxon>
    </lineage>
</organism>
<keyword evidence="3" id="KW-1003">Cell membrane</keyword>
<evidence type="ECO:0000256" key="12">
    <source>
        <dbReference type="SAM" id="Phobius"/>
    </source>
</evidence>
<comment type="similarity">
    <text evidence="9">Belongs to the WzzB/Cld/Rol family.</text>
</comment>
<evidence type="ECO:0000256" key="3">
    <source>
        <dbReference type="ARBA" id="ARBA00022475"/>
    </source>
</evidence>
<evidence type="ECO:0000256" key="10">
    <source>
        <dbReference type="ARBA" id="ARBA00039982"/>
    </source>
</evidence>
<comment type="subcellular location">
    <subcellularLocation>
        <location evidence="1">Cell inner membrane</location>
        <topology evidence="1">Multi-pass membrane protein</topology>
    </subcellularLocation>
</comment>
<feature type="transmembrane region" description="Helical" evidence="12">
    <location>
        <begin position="291"/>
        <end position="308"/>
    </location>
</feature>
<evidence type="ECO:0000256" key="2">
    <source>
        <dbReference type="ARBA" id="ARBA00004756"/>
    </source>
</evidence>
<evidence type="ECO:0000256" key="4">
    <source>
        <dbReference type="ARBA" id="ARBA00022519"/>
    </source>
</evidence>
<dbReference type="InterPro" id="IPR003856">
    <property type="entry name" value="LPS_length_determ_N"/>
</dbReference>
<evidence type="ECO:0000313" key="14">
    <source>
        <dbReference type="EMBL" id="MDR6292421.1"/>
    </source>
</evidence>
<sequence length="316" mass="34927">MNVTTQSPLGMDHEIADAAPRNRTDANFAQDLVAAGWARRWLVALVVVIAIALGVGFVMISPVRYTSRLVIMPTEASQQLSDLLRNAGGSVIANSLGSLTGSEQVTYFDRFTKQLTAVGTATALKTHPGLVENLMDLRWNDDKKIWESTSFTTPIKAALGLETSVDTSAQVVAEFLRKALAQEQDRDSPIMTLSIDAQDAEVAKQALNSLYQYSDDQIKQSIYQQTQSKLEYLQRRLTSVTVNDYRQTLISLILDQEKILMLIQPNLPFAAEALEQPEILSEPSSPKKGRILALSAVIGLFVGMGIAYRRERKRRA</sequence>
<protein>
    <recommendedName>
        <fullName evidence="10">Chain length determinant protein</fullName>
    </recommendedName>
    <alternativeName>
        <fullName evidence="11">Polysaccharide antigen chain regulator</fullName>
    </alternativeName>
</protein>
<keyword evidence="5 12" id="KW-0812">Transmembrane</keyword>
<dbReference type="RefSeq" id="WP_309798507.1">
    <property type="nucleotide sequence ID" value="NZ_JAVDPW010000009.1"/>
</dbReference>
<proteinExistence type="inferred from homology"/>
<accession>A0ABU1JUY5</accession>